<dbReference type="EMBL" id="JAJCQG010000110">
    <property type="protein sequence ID" value="MCB7283455.1"/>
    <property type="molecule type" value="Genomic_DNA"/>
</dbReference>
<keyword evidence="1" id="KW-1133">Transmembrane helix</keyword>
<evidence type="ECO:0000313" key="4">
    <source>
        <dbReference type="EMBL" id="MDU0248757.1"/>
    </source>
</evidence>
<evidence type="ECO:0000313" key="5">
    <source>
        <dbReference type="Proteomes" id="UP000468344"/>
    </source>
</evidence>
<dbReference type="Proteomes" id="UP000468344">
    <property type="component" value="Unassembled WGS sequence"/>
</dbReference>
<reference evidence="2 5" key="1">
    <citation type="journal article" date="2019" name="Nat. Med.">
        <title>A library of human gut bacterial isolates paired with longitudinal multiomics data enables mechanistic microbiome research.</title>
        <authorList>
            <person name="Poyet M."/>
            <person name="Groussin M."/>
            <person name="Gibbons S.M."/>
            <person name="Avila-Pacheco J."/>
            <person name="Jiang X."/>
            <person name="Kearney S.M."/>
            <person name="Perrotta A.R."/>
            <person name="Berdy B."/>
            <person name="Zhao S."/>
            <person name="Lieberman T.D."/>
            <person name="Swanson P.K."/>
            <person name="Smith M."/>
            <person name="Roesemann S."/>
            <person name="Alexander J.E."/>
            <person name="Rich S.A."/>
            <person name="Livny J."/>
            <person name="Vlamakis H."/>
            <person name="Clish C."/>
            <person name="Bullock K."/>
            <person name="Deik A."/>
            <person name="Scott J."/>
            <person name="Pierce K.A."/>
            <person name="Xavier R.J."/>
            <person name="Alm E.J."/>
        </authorList>
    </citation>
    <scope>NUCLEOTIDE SEQUENCE [LARGE SCALE GENOMIC DNA]</scope>
    <source>
        <strain evidence="2 5">BIOML-A140</strain>
    </source>
</reference>
<reference evidence="3" key="2">
    <citation type="submission" date="2021-10" db="EMBL/GenBank/DDBJ databases">
        <title>Collection of gut derived symbiotic bacterial strains cultured from healthy donors.</title>
        <authorList>
            <person name="Lin H."/>
            <person name="Littmann E."/>
            <person name="Kohout C."/>
            <person name="Pamer E.G."/>
        </authorList>
    </citation>
    <scope>NUCLEOTIDE SEQUENCE</scope>
    <source>
        <strain evidence="3">DFI.1.167</strain>
    </source>
</reference>
<evidence type="ECO:0000313" key="3">
    <source>
        <dbReference type="EMBL" id="MCB7283455.1"/>
    </source>
</evidence>
<feature type="transmembrane region" description="Helical" evidence="1">
    <location>
        <begin position="115"/>
        <end position="133"/>
    </location>
</feature>
<name>A0A174K8I2_PHOVU</name>
<dbReference type="Proteomes" id="UP001181258">
    <property type="component" value="Unassembled WGS sequence"/>
</dbReference>
<dbReference type="RefSeq" id="WP_057280201.1">
    <property type="nucleotide sequence ID" value="NZ_CP181423.1"/>
</dbReference>
<dbReference type="AlphaFoldDB" id="A0A174K8I2"/>
<proteinExistence type="predicted"/>
<feature type="transmembrane region" description="Helical" evidence="1">
    <location>
        <begin position="80"/>
        <end position="103"/>
    </location>
</feature>
<accession>A0A174K8I2</accession>
<keyword evidence="1" id="KW-0472">Membrane</keyword>
<gene>
    <name evidence="2" type="ORF">GAZ06_13255</name>
    <name evidence="3" type="ORF">LI282_20780</name>
    <name evidence="4" type="ORF">RVY68_08710</name>
</gene>
<feature type="transmembrane region" description="Helical" evidence="1">
    <location>
        <begin position="52"/>
        <end position="73"/>
    </location>
</feature>
<sequence>MNTNLNQLLKDLEIGPAYVKILICLLGCTFMLYPTFFHFTCFFRELPVYEQVLFTSGSSALYTGVGILLSAISPVRYPRILYTPLAMLSSSVMISIFICLFFLNEECNRFKLFSTVLSVMYLLQFIAGGISILKEKKGEKDNAHY</sequence>
<dbReference type="Proteomes" id="UP001199363">
    <property type="component" value="Unassembled WGS sequence"/>
</dbReference>
<organism evidence="2 5">
    <name type="scientific">Phocaeicola vulgatus</name>
    <name type="common">Bacteroides vulgatus</name>
    <dbReference type="NCBI Taxonomy" id="821"/>
    <lineage>
        <taxon>Bacteria</taxon>
        <taxon>Pseudomonadati</taxon>
        <taxon>Bacteroidota</taxon>
        <taxon>Bacteroidia</taxon>
        <taxon>Bacteroidales</taxon>
        <taxon>Bacteroidaceae</taxon>
        <taxon>Phocaeicola</taxon>
    </lineage>
</organism>
<comment type="caution">
    <text evidence="2">The sequence shown here is derived from an EMBL/GenBank/DDBJ whole genome shotgun (WGS) entry which is preliminary data.</text>
</comment>
<dbReference type="EMBL" id="JAWDHD010000009">
    <property type="protein sequence ID" value="MDU0248757.1"/>
    <property type="molecule type" value="Genomic_DNA"/>
</dbReference>
<dbReference type="EMBL" id="WDBY01000025">
    <property type="protein sequence ID" value="KAB6476709.1"/>
    <property type="molecule type" value="Genomic_DNA"/>
</dbReference>
<keyword evidence="1" id="KW-0812">Transmembrane</keyword>
<protein>
    <submittedName>
        <fullName evidence="2">Uncharacterized protein</fullName>
    </submittedName>
</protein>
<evidence type="ECO:0000313" key="2">
    <source>
        <dbReference type="EMBL" id="KAB6476709.1"/>
    </source>
</evidence>
<evidence type="ECO:0000256" key="1">
    <source>
        <dbReference type="SAM" id="Phobius"/>
    </source>
</evidence>
<reference evidence="4" key="3">
    <citation type="submission" date="2023-10" db="EMBL/GenBank/DDBJ databases">
        <title>Genome of potential pathogenic bacteria in Crohn's disease.</title>
        <authorList>
            <person name="Rodriguez-Palacios A."/>
        </authorList>
    </citation>
    <scope>NUCLEOTIDE SEQUENCE</scope>
    <source>
        <strain evidence="4">CavFT-hAR107</strain>
    </source>
</reference>
<feature type="transmembrane region" description="Helical" evidence="1">
    <location>
        <begin position="21"/>
        <end position="40"/>
    </location>
</feature>